<evidence type="ECO:0000313" key="1">
    <source>
        <dbReference type="EMBL" id="KAJ1352606.1"/>
    </source>
</evidence>
<keyword evidence="2" id="KW-1185">Reference proteome</keyword>
<gene>
    <name evidence="1" type="ORF">KIN20_009000</name>
</gene>
<reference evidence="1" key="1">
    <citation type="submission" date="2021-06" db="EMBL/GenBank/DDBJ databases">
        <title>Parelaphostrongylus tenuis whole genome reference sequence.</title>
        <authorList>
            <person name="Garwood T.J."/>
            <person name="Larsen P.A."/>
            <person name="Fountain-Jones N.M."/>
            <person name="Garbe J.R."/>
            <person name="Macchietto M.G."/>
            <person name="Kania S.A."/>
            <person name="Gerhold R.W."/>
            <person name="Richards J.E."/>
            <person name="Wolf T.M."/>
        </authorList>
    </citation>
    <scope>NUCLEOTIDE SEQUENCE</scope>
    <source>
        <strain evidence="1">MNPRO001-30</strain>
        <tissue evidence="1">Meninges</tissue>
    </source>
</reference>
<comment type="caution">
    <text evidence="1">The sequence shown here is derived from an EMBL/GenBank/DDBJ whole genome shotgun (WGS) entry which is preliminary data.</text>
</comment>
<protein>
    <submittedName>
        <fullName evidence="1">Uncharacterized protein</fullName>
    </submittedName>
</protein>
<dbReference type="EMBL" id="JAHQIW010001484">
    <property type="protein sequence ID" value="KAJ1352606.1"/>
    <property type="molecule type" value="Genomic_DNA"/>
</dbReference>
<dbReference type="AlphaFoldDB" id="A0AAD5MR71"/>
<evidence type="ECO:0000313" key="2">
    <source>
        <dbReference type="Proteomes" id="UP001196413"/>
    </source>
</evidence>
<proteinExistence type="predicted"/>
<accession>A0AAD5MR71</accession>
<dbReference type="Proteomes" id="UP001196413">
    <property type="component" value="Unassembled WGS sequence"/>
</dbReference>
<organism evidence="1 2">
    <name type="scientific">Parelaphostrongylus tenuis</name>
    <name type="common">Meningeal worm</name>
    <dbReference type="NCBI Taxonomy" id="148309"/>
    <lineage>
        <taxon>Eukaryota</taxon>
        <taxon>Metazoa</taxon>
        <taxon>Ecdysozoa</taxon>
        <taxon>Nematoda</taxon>
        <taxon>Chromadorea</taxon>
        <taxon>Rhabditida</taxon>
        <taxon>Rhabditina</taxon>
        <taxon>Rhabditomorpha</taxon>
        <taxon>Strongyloidea</taxon>
        <taxon>Metastrongylidae</taxon>
        <taxon>Parelaphostrongylus</taxon>
    </lineage>
</organism>
<sequence length="68" mass="8279">MKFAPLDIREFKHQHNDDREAKETNETVSRILKHFYLSWRRMVKSRGRGRFEALLDDMEMFVPPEDRA</sequence>
<name>A0AAD5MR71_PARTN</name>